<dbReference type="EMBL" id="CP041666">
    <property type="protein sequence ID" value="QDP42239.1"/>
    <property type="molecule type" value="Genomic_DNA"/>
</dbReference>
<keyword evidence="2" id="KW-0812">Transmembrane</keyword>
<dbReference type="SUPFAM" id="SSF51261">
    <property type="entry name" value="Duplicated hybrid motif"/>
    <property type="match status" value="1"/>
</dbReference>
<feature type="compositionally biased region" description="Basic and acidic residues" evidence="1">
    <location>
        <begin position="264"/>
        <end position="279"/>
    </location>
</feature>
<evidence type="ECO:0000313" key="4">
    <source>
        <dbReference type="EMBL" id="QDP42239.1"/>
    </source>
</evidence>
<feature type="domain" description="M23ase beta-sheet core" evidence="3">
    <location>
        <begin position="126"/>
        <end position="223"/>
    </location>
</feature>
<protein>
    <submittedName>
        <fullName evidence="4">M23 family metallopeptidase</fullName>
    </submittedName>
</protein>
<name>A0A516KLH2_9BACI</name>
<feature type="transmembrane region" description="Helical" evidence="2">
    <location>
        <begin position="21"/>
        <end position="41"/>
    </location>
</feature>
<reference evidence="4 5" key="1">
    <citation type="submission" date="2019-07" db="EMBL/GenBank/DDBJ databases">
        <authorList>
            <person name="Li J."/>
        </authorList>
    </citation>
    <scope>NUCLEOTIDE SEQUENCE [LARGE SCALE GENOMIC DNA]</scope>
    <source>
        <strain evidence="4 5">TKL69</strain>
    </source>
</reference>
<feature type="compositionally biased region" description="Polar residues" evidence="1">
    <location>
        <begin position="282"/>
        <end position="294"/>
    </location>
</feature>
<proteinExistence type="predicted"/>
<keyword evidence="2" id="KW-1133">Transmembrane helix</keyword>
<dbReference type="InterPro" id="IPR016047">
    <property type="entry name" value="M23ase_b-sheet_dom"/>
</dbReference>
<dbReference type="Gene3D" id="2.70.70.10">
    <property type="entry name" value="Glucose Permease (Domain IIA)"/>
    <property type="match status" value="1"/>
</dbReference>
<evidence type="ECO:0000256" key="2">
    <source>
        <dbReference type="SAM" id="Phobius"/>
    </source>
</evidence>
<dbReference type="InterPro" id="IPR050570">
    <property type="entry name" value="Cell_wall_metabolism_enzyme"/>
</dbReference>
<dbReference type="Proteomes" id="UP000315215">
    <property type="component" value="Chromosome"/>
</dbReference>
<dbReference type="PANTHER" id="PTHR21666">
    <property type="entry name" value="PEPTIDASE-RELATED"/>
    <property type="match status" value="1"/>
</dbReference>
<dbReference type="KEGG" id="aqt:FN924_16500"/>
<dbReference type="PANTHER" id="PTHR21666:SF291">
    <property type="entry name" value="STAGE II SPORULATION PROTEIN Q"/>
    <property type="match status" value="1"/>
</dbReference>
<accession>A0A516KLH2</accession>
<gene>
    <name evidence="4" type="ORF">FN924_16500</name>
</gene>
<keyword evidence="5" id="KW-1185">Reference proteome</keyword>
<dbReference type="OrthoDB" id="2050153at2"/>
<dbReference type="Pfam" id="PF01551">
    <property type="entry name" value="Peptidase_M23"/>
    <property type="match status" value="1"/>
</dbReference>
<organism evidence="4 5">
    <name type="scientific">Radiobacillus deserti</name>
    <dbReference type="NCBI Taxonomy" id="2594883"/>
    <lineage>
        <taxon>Bacteria</taxon>
        <taxon>Bacillati</taxon>
        <taxon>Bacillota</taxon>
        <taxon>Bacilli</taxon>
        <taxon>Bacillales</taxon>
        <taxon>Bacillaceae</taxon>
        <taxon>Radiobacillus</taxon>
    </lineage>
</organism>
<dbReference type="InterPro" id="IPR011055">
    <property type="entry name" value="Dup_hybrid_motif"/>
</dbReference>
<feature type="region of interest" description="Disordered" evidence="1">
    <location>
        <begin position="221"/>
        <end position="294"/>
    </location>
</feature>
<dbReference type="CDD" id="cd12797">
    <property type="entry name" value="M23_peptidase"/>
    <property type="match status" value="1"/>
</dbReference>
<sequence>MREENNNVSKNGMKRVFRKKWFFPALYLTMAALLLTGVLWYQNLESQNPLAGDEPESEKTGDSVTGNGTLGDEPESQPVMEQEEVLKMPIKEESQAQIVTKFYDYDAEAEDQEKALVLYNNKYYQSKGVDIASSDGKAFDVAASLSGTVTEVEQDPLLGNVVKITHENDVTTYYASLENVLVEAGAEVKQGDVIATAGRNLFGQASGVHVHFEVRQGETAVNPEEFFNQPLSKLNVEKEKETSSTSTEEQPKGEEQPDSSQQQEDSKNTDQSGDEKPDDSVGENSESSAATAHT</sequence>
<dbReference type="AlphaFoldDB" id="A0A516KLH2"/>
<keyword evidence="2" id="KW-0472">Membrane</keyword>
<evidence type="ECO:0000259" key="3">
    <source>
        <dbReference type="Pfam" id="PF01551"/>
    </source>
</evidence>
<evidence type="ECO:0000256" key="1">
    <source>
        <dbReference type="SAM" id="MobiDB-lite"/>
    </source>
</evidence>
<dbReference type="GO" id="GO:0004222">
    <property type="term" value="F:metalloendopeptidase activity"/>
    <property type="evidence" value="ECO:0007669"/>
    <property type="project" value="TreeGrafter"/>
</dbReference>
<feature type="region of interest" description="Disordered" evidence="1">
    <location>
        <begin position="49"/>
        <end position="79"/>
    </location>
</feature>
<dbReference type="RefSeq" id="WP_143897266.1">
    <property type="nucleotide sequence ID" value="NZ_CP041666.1"/>
</dbReference>
<evidence type="ECO:0000313" key="5">
    <source>
        <dbReference type="Proteomes" id="UP000315215"/>
    </source>
</evidence>